<dbReference type="Gene3D" id="2.60.120.10">
    <property type="entry name" value="Jelly Rolls"/>
    <property type="match status" value="1"/>
</dbReference>
<organism evidence="2 3">
    <name type="scientific">Caldiarchaeum subterraneum</name>
    <dbReference type="NCBI Taxonomy" id="311458"/>
    <lineage>
        <taxon>Archaea</taxon>
        <taxon>Nitrososphaerota</taxon>
        <taxon>Candidatus Caldarchaeales</taxon>
        <taxon>Candidatus Caldarchaeaceae</taxon>
        <taxon>Candidatus Caldarchaeum</taxon>
    </lineage>
</organism>
<accession>A0A833EC08</accession>
<dbReference type="InterPro" id="IPR014710">
    <property type="entry name" value="RmlC-like_jellyroll"/>
</dbReference>
<reference evidence="2" key="1">
    <citation type="journal article" date="2020" name="ISME J.">
        <title>Gammaproteobacteria mediating utilization of methyl-, sulfur- and petroleum organic compounds in deep ocean hydrothermal plumes.</title>
        <authorList>
            <person name="Zhou Z."/>
            <person name="Liu Y."/>
            <person name="Pan J."/>
            <person name="Cron B.R."/>
            <person name="Toner B.M."/>
            <person name="Anantharaman K."/>
            <person name="Breier J.A."/>
            <person name="Dick G.J."/>
            <person name="Li M."/>
        </authorList>
    </citation>
    <scope>NUCLEOTIDE SEQUENCE</scope>
    <source>
        <strain evidence="2">SZUA-1515</strain>
    </source>
</reference>
<sequence length="119" mass="13445">MGVKVWRWGSKEWKDVDEGIRRKVVATVEGCMIAVYEIKKGAKVPMHNHPEMQMGVIIEGKGMFRTGGGDVTLVKGDSYSLDSGEYHEFEALEDCIVVDLFIPAREDFKKEVKEPDLII</sequence>
<dbReference type="SUPFAM" id="SSF51182">
    <property type="entry name" value="RmlC-like cupins"/>
    <property type="match status" value="1"/>
</dbReference>
<feature type="domain" description="Cupin type-2" evidence="1">
    <location>
        <begin position="35"/>
        <end position="97"/>
    </location>
</feature>
<proteinExistence type="predicted"/>
<evidence type="ECO:0000313" key="2">
    <source>
        <dbReference type="EMBL" id="HIQ29360.1"/>
    </source>
</evidence>
<name>A0A833EC08_CALS0</name>
<evidence type="ECO:0000259" key="1">
    <source>
        <dbReference type="Pfam" id="PF07883"/>
    </source>
</evidence>
<evidence type="ECO:0000313" key="3">
    <source>
        <dbReference type="Proteomes" id="UP000608579"/>
    </source>
</evidence>
<dbReference type="InterPro" id="IPR013096">
    <property type="entry name" value="Cupin_2"/>
</dbReference>
<dbReference type="PANTHER" id="PTHR40112:SF1">
    <property type="entry name" value="H2HPP ISOMERASE"/>
    <property type="match status" value="1"/>
</dbReference>
<dbReference type="AlphaFoldDB" id="A0A833EC08"/>
<dbReference type="InterPro" id="IPR052535">
    <property type="entry name" value="Bacilysin_H2HPP_isomerase"/>
</dbReference>
<dbReference type="Pfam" id="PF07883">
    <property type="entry name" value="Cupin_2"/>
    <property type="match status" value="1"/>
</dbReference>
<dbReference type="Proteomes" id="UP000608579">
    <property type="component" value="Unassembled WGS sequence"/>
</dbReference>
<dbReference type="CDD" id="cd02238">
    <property type="entry name" value="cupin_KdgF"/>
    <property type="match status" value="1"/>
</dbReference>
<protein>
    <submittedName>
        <fullName evidence="2">Cupin domain-containing protein</fullName>
    </submittedName>
</protein>
<dbReference type="EMBL" id="DQVM01000039">
    <property type="protein sequence ID" value="HIQ29360.1"/>
    <property type="molecule type" value="Genomic_DNA"/>
</dbReference>
<gene>
    <name evidence="2" type="ORF">EYH45_02220</name>
</gene>
<dbReference type="PANTHER" id="PTHR40112">
    <property type="entry name" value="H2HPP ISOMERASE"/>
    <property type="match status" value="1"/>
</dbReference>
<comment type="caution">
    <text evidence="2">The sequence shown here is derived from an EMBL/GenBank/DDBJ whole genome shotgun (WGS) entry which is preliminary data.</text>
</comment>
<dbReference type="InterPro" id="IPR011051">
    <property type="entry name" value="RmlC_Cupin_sf"/>
</dbReference>